<evidence type="ECO:0000256" key="2">
    <source>
        <dbReference type="ARBA" id="ARBA00022771"/>
    </source>
</evidence>
<dbReference type="EMBL" id="JAABOA010000101">
    <property type="protein sequence ID" value="KAF9585915.1"/>
    <property type="molecule type" value="Genomic_DNA"/>
</dbReference>
<dbReference type="PANTHER" id="PTHR13182:SF8">
    <property type="entry name" value="CYTOPLASMIC 60S SUBUNIT BIOGENESIS FACTOR ZNF622"/>
    <property type="match status" value="1"/>
</dbReference>
<feature type="region of interest" description="Disordered" evidence="4">
    <location>
        <begin position="260"/>
        <end position="295"/>
    </location>
</feature>
<gene>
    <name evidence="7" type="ORF">BGW38_000071</name>
</gene>
<protein>
    <recommendedName>
        <fullName evidence="9">C2H2-type domain-containing protein</fullName>
    </recommendedName>
</protein>
<keyword evidence="8" id="KW-1185">Reference proteome</keyword>
<reference evidence="7" key="1">
    <citation type="journal article" date="2020" name="Fungal Divers.">
        <title>Resolving the Mortierellaceae phylogeny through synthesis of multi-gene phylogenetics and phylogenomics.</title>
        <authorList>
            <person name="Vandepol N."/>
            <person name="Liber J."/>
            <person name="Desiro A."/>
            <person name="Na H."/>
            <person name="Kennedy M."/>
            <person name="Barry K."/>
            <person name="Grigoriev I.V."/>
            <person name="Miller A.N."/>
            <person name="O'Donnell K."/>
            <person name="Stajich J.E."/>
            <person name="Bonito G."/>
        </authorList>
    </citation>
    <scope>NUCLEOTIDE SEQUENCE</scope>
    <source>
        <strain evidence="7">KOD1015</strain>
    </source>
</reference>
<evidence type="ECO:0008006" key="9">
    <source>
        <dbReference type="Google" id="ProtNLM"/>
    </source>
</evidence>
<feature type="region of interest" description="Disordered" evidence="4">
    <location>
        <begin position="333"/>
        <end position="387"/>
    </location>
</feature>
<dbReference type="GO" id="GO:0030687">
    <property type="term" value="C:preribosome, large subunit precursor"/>
    <property type="evidence" value="ECO:0007669"/>
    <property type="project" value="TreeGrafter"/>
</dbReference>
<dbReference type="SUPFAM" id="SSF57667">
    <property type="entry name" value="beta-beta-alpha zinc fingers"/>
    <property type="match status" value="2"/>
</dbReference>
<feature type="domain" description="Zinc finger double-stranded RNA binding" evidence="5">
    <location>
        <begin position="80"/>
        <end position="105"/>
    </location>
</feature>
<feature type="compositionally biased region" description="Polar residues" evidence="4">
    <location>
        <begin position="126"/>
        <end position="137"/>
    </location>
</feature>
<dbReference type="GO" id="GO:0042273">
    <property type="term" value="P:ribosomal large subunit biogenesis"/>
    <property type="evidence" value="ECO:0007669"/>
    <property type="project" value="TreeGrafter"/>
</dbReference>
<dbReference type="InterPro" id="IPR022755">
    <property type="entry name" value="Znf_C2H2_jaz"/>
</dbReference>
<evidence type="ECO:0000256" key="3">
    <source>
        <dbReference type="ARBA" id="ARBA00022833"/>
    </source>
</evidence>
<accession>A0A9P6G1Z6</accession>
<dbReference type="InterPro" id="IPR036236">
    <property type="entry name" value="Znf_C2H2_sf"/>
</dbReference>
<feature type="region of interest" description="Disordered" evidence="4">
    <location>
        <begin position="111"/>
        <end position="137"/>
    </location>
</feature>
<sequence>MTSYANSIPTASIGQSTTCMTCSIRLPSLETQQKHHKSDWHTYNLKRKIVGLPPVTADEFAQLLSATHEQAEKDAKAEQPVCVPCGKKYLSFQAFDNHLNSKKHKQTMLAFEKQQQQQQTSKDKQPTPNSTASSTQNLLEVSPSEKVCLFCGITSLDAHTNYTHMKSTHGFFLPAFERLFDLSGMLTYLSEKLAQDLSCLWCTHSVFVRNLNPDQELQGSFVNLSSVRRHMLDKSHCKLGMEFGAEREYADFYLVKEGSGESDEDDSLDAQSDKNLPTETTDNTVDEDEDESQQRLHSVLLDSEGNWILDEKDQEGNEQIRIDPVTNELVLNNRRLSPKDAARRQRVESRTVTLTSRAQIRQQQLQDSTETTEGQASATAAEDSEILDLHHPSVRFSGKLLPSQNQLSGSNLAIQENQLKQAAVKVADAQHYESSLRERAANKLALNANYHARARTEALYGYKS</sequence>
<evidence type="ECO:0000256" key="4">
    <source>
        <dbReference type="SAM" id="MobiDB-lite"/>
    </source>
</evidence>
<dbReference type="Gene3D" id="3.30.160.60">
    <property type="entry name" value="Classic Zinc Finger"/>
    <property type="match status" value="1"/>
</dbReference>
<keyword evidence="3" id="KW-0862">Zinc</keyword>
<organism evidence="7 8">
    <name type="scientific">Lunasporangiospora selenospora</name>
    <dbReference type="NCBI Taxonomy" id="979761"/>
    <lineage>
        <taxon>Eukaryota</taxon>
        <taxon>Fungi</taxon>
        <taxon>Fungi incertae sedis</taxon>
        <taxon>Mucoromycota</taxon>
        <taxon>Mortierellomycotina</taxon>
        <taxon>Mortierellomycetes</taxon>
        <taxon>Mortierellales</taxon>
        <taxon>Mortierellaceae</taxon>
        <taxon>Lunasporangiospora</taxon>
    </lineage>
</organism>
<evidence type="ECO:0000313" key="8">
    <source>
        <dbReference type="Proteomes" id="UP000780801"/>
    </source>
</evidence>
<keyword evidence="1" id="KW-0479">Metal-binding</keyword>
<dbReference type="InterPro" id="IPR041661">
    <property type="entry name" value="ZN622/Rei1/Reh1_Znf-C2H2"/>
</dbReference>
<dbReference type="Pfam" id="PF12171">
    <property type="entry name" value="zf-C2H2_jaz"/>
    <property type="match status" value="1"/>
</dbReference>
<evidence type="ECO:0000256" key="1">
    <source>
        <dbReference type="ARBA" id="ARBA00022723"/>
    </source>
</evidence>
<dbReference type="PANTHER" id="PTHR13182">
    <property type="entry name" value="ZINC FINGER PROTEIN 622"/>
    <property type="match status" value="1"/>
</dbReference>
<evidence type="ECO:0000313" key="7">
    <source>
        <dbReference type="EMBL" id="KAF9585915.1"/>
    </source>
</evidence>
<dbReference type="Proteomes" id="UP000780801">
    <property type="component" value="Unassembled WGS sequence"/>
</dbReference>
<proteinExistence type="predicted"/>
<dbReference type="Pfam" id="PF12756">
    <property type="entry name" value="zf-C2H2_2"/>
    <property type="match status" value="1"/>
</dbReference>
<name>A0A9P6G1Z6_9FUNG</name>
<evidence type="ECO:0000259" key="6">
    <source>
        <dbReference type="Pfam" id="PF12756"/>
    </source>
</evidence>
<dbReference type="AlphaFoldDB" id="A0A9P6G1Z6"/>
<evidence type="ECO:0000259" key="5">
    <source>
        <dbReference type="Pfam" id="PF12171"/>
    </source>
</evidence>
<keyword evidence="2" id="KW-0863">Zinc-finger</keyword>
<dbReference type="OrthoDB" id="19329at2759"/>
<comment type="caution">
    <text evidence="7">The sequence shown here is derived from an EMBL/GenBank/DDBJ whole genome shotgun (WGS) entry which is preliminary data.</text>
</comment>
<feature type="compositionally biased region" description="Polar residues" evidence="4">
    <location>
        <begin position="350"/>
        <end position="378"/>
    </location>
</feature>
<feature type="domain" description="ZN622/Rei1/Reh1 zinc finger C2H2-type" evidence="6">
    <location>
        <begin position="148"/>
        <end position="256"/>
    </location>
</feature>
<dbReference type="InterPro" id="IPR040025">
    <property type="entry name" value="Znf622/Rei1/Reh1"/>
</dbReference>
<dbReference type="GO" id="GO:0008270">
    <property type="term" value="F:zinc ion binding"/>
    <property type="evidence" value="ECO:0007669"/>
    <property type="project" value="UniProtKB-KW"/>
</dbReference>
<feature type="compositionally biased region" description="Basic and acidic residues" evidence="4">
    <location>
        <begin position="337"/>
        <end position="349"/>
    </location>
</feature>